<dbReference type="Proteomes" id="UP000346198">
    <property type="component" value="Unassembled WGS sequence"/>
</dbReference>
<dbReference type="EMBL" id="CAAHFH010000003">
    <property type="protein sequence ID" value="VGO23426.1"/>
    <property type="molecule type" value="Genomic_DNA"/>
</dbReference>
<dbReference type="RefSeq" id="WP_136065747.1">
    <property type="nucleotide sequence ID" value="NZ_CAAHFH010000003.1"/>
</dbReference>
<accession>A0A6C2UX48</accession>
<gene>
    <name evidence="2" type="ORF">SCARR_05533</name>
</gene>
<sequence length="123" mass="14052">MECPKCKNTMKSNSYKDVEYEQCSECGGLWFDALEAEELVEVKDAAQIDTGDPKTGKKMNKTWEANCPKCNIPMMPVHDLEQPHIQLEACPSCHGAFFDAGEFKDFCEETFMDRVKDLFAKKR</sequence>
<dbReference type="AlphaFoldDB" id="A0A6C2UX48"/>
<protein>
    <recommendedName>
        <fullName evidence="1">Transcription factor zinc-finger domain-containing protein</fullName>
    </recommendedName>
</protein>
<evidence type="ECO:0000313" key="2">
    <source>
        <dbReference type="EMBL" id="VGO23426.1"/>
    </source>
</evidence>
<dbReference type="InterPro" id="IPR027392">
    <property type="entry name" value="TF_Znf"/>
</dbReference>
<reference evidence="2 3" key="1">
    <citation type="submission" date="2019-04" db="EMBL/GenBank/DDBJ databases">
        <authorList>
            <person name="Van Vliet M D."/>
        </authorList>
    </citation>
    <scope>NUCLEOTIDE SEQUENCE [LARGE SCALE GENOMIC DNA]</scope>
    <source>
        <strain evidence="2 3">F21</strain>
    </source>
</reference>
<feature type="domain" description="Transcription factor zinc-finger" evidence="1">
    <location>
        <begin position="66"/>
        <end position="108"/>
    </location>
</feature>
<evidence type="ECO:0000259" key="1">
    <source>
        <dbReference type="Pfam" id="PF13453"/>
    </source>
</evidence>
<organism evidence="2 3">
    <name type="scientific">Pontiella sulfatireligans</name>
    <dbReference type="NCBI Taxonomy" id="2750658"/>
    <lineage>
        <taxon>Bacteria</taxon>
        <taxon>Pseudomonadati</taxon>
        <taxon>Kiritimatiellota</taxon>
        <taxon>Kiritimatiellia</taxon>
        <taxon>Kiritimatiellales</taxon>
        <taxon>Pontiellaceae</taxon>
        <taxon>Pontiella</taxon>
    </lineage>
</organism>
<proteinExistence type="predicted"/>
<keyword evidence="3" id="KW-1185">Reference proteome</keyword>
<evidence type="ECO:0000313" key="3">
    <source>
        <dbReference type="Proteomes" id="UP000346198"/>
    </source>
</evidence>
<feature type="domain" description="Transcription factor zinc-finger" evidence="1">
    <location>
        <begin position="3"/>
        <end position="41"/>
    </location>
</feature>
<dbReference type="Pfam" id="PF13453">
    <property type="entry name" value="Zn_ribbon_TFIIB"/>
    <property type="match status" value="2"/>
</dbReference>
<name>A0A6C2UX48_9BACT</name>